<protein>
    <submittedName>
        <fullName evidence="2">Uncharacterized protein</fullName>
    </submittedName>
</protein>
<feature type="compositionally biased region" description="Polar residues" evidence="1">
    <location>
        <begin position="75"/>
        <end position="89"/>
    </location>
</feature>
<dbReference type="AlphaFoldDB" id="A0A9P4XC96"/>
<accession>A0A9P4XC96</accession>
<proteinExistence type="predicted"/>
<dbReference type="EMBL" id="QLNT01000014">
    <property type="protein sequence ID" value="KAF3068261.1"/>
    <property type="molecule type" value="Genomic_DNA"/>
</dbReference>
<dbReference type="Proteomes" id="UP000801864">
    <property type="component" value="Unassembled WGS sequence"/>
</dbReference>
<evidence type="ECO:0000313" key="3">
    <source>
        <dbReference type="Proteomes" id="UP000801864"/>
    </source>
</evidence>
<comment type="caution">
    <text evidence="2">The sequence shown here is derived from an EMBL/GenBank/DDBJ whole genome shotgun (WGS) entry which is preliminary data.</text>
</comment>
<keyword evidence="3" id="KW-1185">Reference proteome</keyword>
<feature type="region of interest" description="Disordered" evidence="1">
    <location>
        <begin position="59"/>
        <end position="89"/>
    </location>
</feature>
<evidence type="ECO:0000313" key="2">
    <source>
        <dbReference type="EMBL" id="KAF3068261.1"/>
    </source>
</evidence>
<gene>
    <name evidence="2" type="ORF">CFAM422_008050</name>
</gene>
<organism evidence="2 3">
    <name type="scientific">Trichoderma lentiforme</name>
    <dbReference type="NCBI Taxonomy" id="1567552"/>
    <lineage>
        <taxon>Eukaryota</taxon>
        <taxon>Fungi</taxon>
        <taxon>Dikarya</taxon>
        <taxon>Ascomycota</taxon>
        <taxon>Pezizomycotina</taxon>
        <taxon>Sordariomycetes</taxon>
        <taxon>Hypocreomycetidae</taxon>
        <taxon>Hypocreales</taxon>
        <taxon>Hypocreaceae</taxon>
        <taxon>Trichoderma</taxon>
    </lineage>
</organism>
<evidence type="ECO:0000256" key="1">
    <source>
        <dbReference type="SAM" id="MobiDB-lite"/>
    </source>
</evidence>
<reference evidence="2 3" key="1">
    <citation type="submission" date="2018-06" db="EMBL/GenBank/DDBJ databases">
        <title>Genome analysis of cellulolytic fungus Trichoderma lentiforme CFAM-422.</title>
        <authorList>
            <person name="Steindorff A.S."/>
            <person name="Formighieri E.F."/>
            <person name="Midorikawa G.E.O."/>
            <person name="Tamietti M.S."/>
            <person name="Ramos E.Z."/>
            <person name="Silva A.S."/>
            <person name="Bon E.P.S."/>
            <person name="Mendes T.D."/>
            <person name="Damaso M.C.T."/>
            <person name="Favaro L.C.L."/>
        </authorList>
    </citation>
    <scope>NUCLEOTIDE SEQUENCE [LARGE SCALE GENOMIC DNA]</scope>
    <source>
        <strain evidence="2 3">CFAM-422</strain>
    </source>
</reference>
<name>A0A9P4XC96_9HYPO</name>
<sequence>MGGLPCSWPVKAASFPSVQCQVLLTGLRNSPEESPRLQGIDTVIQYLLMGEISEGIANLQKKQPTASPFSDFPSGDSQSYQTSASEDRA</sequence>